<sequence>MGEPCSCACNELYFKDKPQAVSCSDTPAKSHSDPTCAFVLPDTPHQEIIQSFPSLPCLTPNADATAACNPAPLRPTTAPPETYPNIPAQYLPHLFLIGSGQSGKIHLLTTTTVLKLPMEEHLADLENERDIYARLAVFQHPSILAFLGTLHTGIVLSYHPLGSLRIFIHGTADSGLGVTDAHVKVLARQRRKWAVQVAEGVQFLHQNGIVHCDTSSSNTLITSAHDVVLCDFSSSMMDGVAQGGKTRCSRWYKFISDDDCESFGEGRTYTVQDDLWAAGTVCYEMWTRRRLWGGFNEKERVRLYRDGAWPTLEAAGHMGNVIAKCWVDGYGCAGELLSDMAQIAESEETRVRNIFAKEAAAWQAVD</sequence>
<keyword evidence="3" id="KW-1185">Reference proteome</keyword>
<dbReference type="Gene3D" id="1.10.510.10">
    <property type="entry name" value="Transferase(Phosphotransferase) domain 1"/>
    <property type="match status" value="1"/>
</dbReference>
<dbReference type="Proteomes" id="UP001285354">
    <property type="component" value="Unassembled WGS sequence"/>
</dbReference>
<comment type="caution">
    <text evidence="2">The sequence shown here is derived from an EMBL/GenBank/DDBJ whole genome shotgun (WGS) entry which is preliminary data.</text>
</comment>
<dbReference type="Pfam" id="PF07714">
    <property type="entry name" value="PK_Tyr_Ser-Thr"/>
    <property type="match status" value="1"/>
</dbReference>
<organism evidence="2 3">
    <name type="scientific">Diplocarpon rosae</name>
    <dbReference type="NCBI Taxonomy" id="946125"/>
    <lineage>
        <taxon>Eukaryota</taxon>
        <taxon>Fungi</taxon>
        <taxon>Dikarya</taxon>
        <taxon>Ascomycota</taxon>
        <taxon>Pezizomycotina</taxon>
        <taxon>Leotiomycetes</taxon>
        <taxon>Helotiales</taxon>
        <taxon>Drepanopezizaceae</taxon>
        <taxon>Diplocarpon</taxon>
    </lineage>
</organism>
<evidence type="ECO:0000313" key="3">
    <source>
        <dbReference type="Proteomes" id="UP001285354"/>
    </source>
</evidence>
<dbReference type="GO" id="GO:0005737">
    <property type="term" value="C:cytoplasm"/>
    <property type="evidence" value="ECO:0007669"/>
    <property type="project" value="TreeGrafter"/>
</dbReference>
<dbReference type="GO" id="GO:0007165">
    <property type="term" value="P:signal transduction"/>
    <property type="evidence" value="ECO:0007669"/>
    <property type="project" value="TreeGrafter"/>
</dbReference>
<protein>
    <recommendedName>
        <fullName evidence="1">Protein kinase domain-containing protein</fullName>
    </recommendedName>
</protein>
<dbReference type="InterPro" id="IPR050167">
    <property type="entry name" value="Ser_Thr_protein_kinase"/>
</dbReference>
<dbReference type="SUPFAM" id="SSF56112">
    <property type="entry name" value="Protein kinase-like (PK-like)"/>
    <property type="match status" value="1"/>
</dbReference>
<proteinExistence type="predicted"/>
<evidence type="ECO:0000313" key="2">
    <source>
        <dbReference type="EMBL" id="KAK2624422.1"/>
    </source>
</evidence>
<dbReference type="PROSITE" id="PS50011">
    <property type="entry name" value="PROTEIN_KINASE_DOM"/>
    <property type="match status" value="1"/>
</dbReference>
<dbReference type="AlphaFoldDB" id="A0AAD9WAJ8"/>
<gene>
    <name evidence="2" type="ORF">QTJ16_006372</name>
</gene>
<dbReference type="InterPro" id="IPR011009">
    <property type="entry name" value="Kinase-like_dom_sf"/>
</dbReference>
<dbReference type="EMBL" id="JAUBYV010000010">
    <property type="protein sequence ID" value="KAK2624422.1"/>
    <property type="molecule type" value="Genomic_DNA"/>
</dbReference>
<dbReference type="GO" id="GO:0004672">
    <property type="term" value="F:protein kinase activity"/>
    <property type="evidence" value="ECO:0007669"/>
    <property type="project" value="InterPro"/>
</dbReference>
<reference evidence="2" key="1">
    <citation type="submission" date="2023-06" db="EMBL/GenBank/DDBJ databases">
        <title>Draft genome of Marssonina rosae.</title>
        <authorList>
            <person name="Cheng Q."/>
        </authorList>
    </citation>
    <scope>NUCLEOTIDE SEQUENCE</scope>
    <source>
        <strain evidence="2">R4</strain>
    </source>
</reference>
<evidence type="ECO:0000259" key="1">
    <source>
        <dbReference type="PROSITE" id="PS50011"/>
    </source>
</evidence>
<dbReference type="InterPro" id="IPR000719">
    <property type="entry name" value="Prot_kinase_dom"/>
</dbReference>
<name>A0AAD9WAJ8_9HELO</name>
<dbReference type="InterPro" id="IPR001245">
    <property type="entry name" value="Ser-Thr/Tyr_kinase_cat_dom"/>
</dbReference>
<dbReference type="PANTHER" id="PTHR23257">
    <property type="entry name" value="SERINE-THREONINE PROTEIN KINASE"/>
    <property type="match status" value="1"/>
</dbReference>
<accession>A0AAD9WAJ8</accession>
<dbReference type="GO" id="GO:0005524">
    <property type="term" value="F:ATP binding"/>
    <property type="evidence" value="ECO:0007669"/>
    <property type="project" value="InterPro"/>
</dbReference>
<feature type="domain" description="Protein kinase" evidence="1">
    <location>
        <begin position="91"/>
        <end position="366"/>
    </location>
</feature>